<dbReference type="AlphaFoldDB" id="A0A813UVT7"/>
<dbReference type="GO" id="GO:0031593">
    <property type="term" value="F:polyubiquitin modification-dependent protein binding"/>
    <property type="evidence" value="ECO:0007669"/>
    <property type="project" value="TreeGrafter"/>
</dbReference>
<evidence type="ECO:0000256" key="1">
    <source>
        <dbReference type="ARBA" id="ARBA00022741"/>
    </source>
</evidence>
<dbReference type="GO" id="GO:0051228">
    <property type="term" value="P:mitotic spindle disassembly"/>
    <property type="evidence" value="ECO:0007669"/>
    <property type="project" value="TreeGrafter"/>
</dbReference>
<dbReference type="InterPro" id="IPR027417">
    <property type="entry name" value="P-loop_NTPase"/>
</dbReference>
<dbReference type="GO" id="GO:0030970">
    <property type="term" value="P:retrograde protein transport, ER to cytosol"/>
    <property type="evidence" value="ECO:0007669"/>
    <property type="project" value="TreeGrafter"/>
</dbReference>
<dbReference type="Gene3D" id="1.10.8.60">
    <property type="match status" value="1"/>
</dbReference>
<dbReference type="PANTHER" id="PTHR23077:SF171">
    <property type="entry name" value="NUCLEAR VALOSIN-CONTAINING PROTEIN-LIKE"/>
    <property type="match status" value="1"/>
</dbReference>
<dbReference type="EMBL" id="CAJNON010000035">
    <property type="protein sequence ID" value="CAF0835711.1"/>
    <property type="molecule type" value="Genomic_DNA"/>
</dbReference>
<keyword evidence="2" id="KW-0067">ATP-binding</keyword>
<dbReference type="OrthoDB" id="27435at2759"/>
<protein>
    <recommendedName>
        <fullName evidence="7">AAA+ ATPase domain-containing protein</fullName>
    </recommendedName>
</protein>
<evidence type="ECO:0000313" key="5">
    <source>
        <dbReference type="EMBL" id="CAF0835711.1"/>
    </source>
</evidence>
<dbReference type="GO" id="GO:0005634">
    <property type="term" value="C:nucleus"/>
    <property type="evidence" value="ECO:0007669"/>
    <property type="project" value="TreeGrafter"/>
</dbReference>
<dbReference type="Gene3D" id="3.10.330.10">
    <property type="match status" value="1"/>
</dbReference>
<dbReference type="InterPro" id="IPR050168">
    <property type="entry name" value="AAA_ATPase_domain"/>
</dbReference>
<proteinExistence type="predicted"/>
<feature type="domain" description="ATPase AAA-type core" evidence="3">
    <location>
        <begin position="84"/>
        <end position="164"/>
    </location>
</feature>
<name>A0A813UVT7_9BILA</name>
<evidence type="ECO:0000313" key="6">
    <source>
        <dbReference type="Proteomes" id="UP000663891"/>
    </source>
</evidence>
<evidence type="ECO:0000256" key="2">
    <source>
        <dbReference type="ARBA" id="ARBA00022840"/>
    </source>
</evidence>
<dbReference type="GO" id="GO:0005524">
    <property type="term" value="F:ATP binding"/>
    <property type="evidence" value="ECO:0007669"/>
    <property type="project" value="UniProtKB-KW"/>
</dbReference>
<evidence type="ECO:0000259" key="4">
    <source>
        <dbReference type="Pfam" id="PF17862"/>
    </source>
</evidence>
<feature type="domain" description="AAA ATPase AAA+ lid" evidence="4">
    <location>
        <begin position="205"/>
        <end position="244"/>
    </location>
</feature>
<dbReference type="InterPro" id="IPR029067">
    <property type="entry name" value="CDC48_domain_2-like_sf"/>
</dbReference>
<dbReference type="InterPro" id="IPR003959">
    <property type="entry name" value="ATPase_AAA_core"/>
</dbReference>
<dbReference type="SUPFAM" id="SSF52540">
    <property type="entry name" value="P-loop containing nucleoside triphosphate hydrolases"/>
    <property type="match status" value="1"/>
</dbReference>
<dbReference type="InterPro" id="IPR041569">
    <property type="entry name" value="AAA_lid_3"/>
</dbReference>
<dbReference type="PANTHER" id="PTHR23077">
    <property type="entry name" value="AAA-FAMILY ATPASE"/>
    <property type="match status" value="1"/>
</dbReference>
<dbReference type="Pfam" id="PF17862">
    <property type="entry name" value="AAA_lid_3"/>
    <property type="match status" value="1"/>
</dbReference>
<comment type="caution">
    <text evidence="5">The sequence shown here is derived from an EMBL/GenBank/DDBJ whole genome shotgun (WGS) entry which is preliminary data.</text>
</comment>
<dbReference type="Gene3D" id="3.40.50.300">
    <property type="entry name" value="P-loop containing nucleotide triphosphate hydrolases"/>
    <property type="match status" value="1"/>
</dbReference>
<dbReference type="Proteomes" id="UP000663891">
    <property type="component" value="Unassembled WGS sequence"/>
</dbReference>
<reference evidence="5" key="1">
    <citation type="submission" date="2021-02" db="EMBL/GenBank/DDBJ databases">
        <authorList>
            <person name="Nowell W R."/>
        </authorList>
    </citation>
    <scope>NUCLEOTIDE SEQUENCE</scope>
</reference>
<accession>A0A813UVT7</accession>
<evidence type="ECO:0000259" key="3">
    <source>
        <dbReference type="Pfam" id="PF00004"/>
    </source>
</evidence>
<dbReference type="GO" id="GO:0034098">
    <property type="term" value="C:VCP-NPL4-UFD1 AAA ATPase complex"/>
    <property type="evidence" value="ECO:0007669"/>
    <property type="project" value="TreeGrafter"/>
</dbReference>
<sequence>MPAVEFKINGIGSNPYCMVTNNTKIVYDDQPIERKNAKSTLNQIGYIDVGGLKKPLKKIRKMVELPLEQPQSFITTGVKPSHDILLIGPPGTGKVLMVRAVANETGTFFFLINGSDIMSKPTNEAYSSLSNAFEENNLKKSKKSSAITVIDEFDVIASKREETHGETLHHLGPFDCEVDIGIPDAVGREEILRIHKKNMNLYAYINLVQIGKKTHGYIAADLVLVCSEAAVHQITEKMHNIDLEKDTIEAKILDPLTVS</sequence>
<keyword evidence="1" id="KW-0547">Nucleotide-binding</keyword>
<gene>
    <name evidence="5" type="ORF">VCS650_LOCUS5853</name>
</gene>
<dbReference type="SUPFAM" id="SSF54585">
    <property type="entry name" value="Cdc48 domain 2-like"/>
    <property type="match status" value="1"/>
</dbReference>
<dbReference type="GO" id="GO:0016887">
    <property type="term" value="F:ATP hydrolysis activity"/>
    <property type="evidence" value="ECO:0007669"/>
    <property type="project" value="InterPro"/>
</dbReference>
<dbReference type="Pfam" id="PF00004">
    <property type="entry name" value="AAA"/>
    <property type="match status" value="1"/>
</dbReference>
<evidence type="ECO:0008006" key="7">
    <source>
        <dbReference type="Google" id="ProtNLM"/>
    </source>
</evidence>
<dbReference type="GO" id="GO:0097352">
    <property type="term" value="P:autophagosome maturation"/>
    <property type="evidence" value="ECO:0007669"/>
    <property type="project" value="TreeGrafter"/>
</dbReference>
<organism evidence="5 6">
    <name type="scientific">Adineta steineri</name>
    <dbReference type="NCBI Taxonomy" id="433720"/>
    <lineage>
        <taxon>Eukaryota</taxon>
        <taxon>Metazoa</taxon>
        <taxon>Spiralia</taxon>
        <taxon>Gnathifera</taxon>
        <taxon>Rotifera</taxon>
        <taxon>Eurotatoria</taxon>
        <taxon>Bdelloidea</taxon>
        <taxon>Adinetida</taxon>
        <taxon>Adinetidae</taxon>
        <taxon>Adineta</taxon>
    </lineage>
</organism>
<dbReference type="GO" id="GO:0005829">
    <property type="term" value="C:cytosol"/>
    <property type="evidence" value="ECO:0007669"/>
    <property type="project" value="TreeGrafter"/>
</dbReference>